<feature type="region of interest" description="Disordered" evidence="1">
    <location>
        <begin position="57"/>
        <end position="87"/>
    </location>
</feature>
<comment type="caution">
    <text evidence="2">The sequence shown here is derived from an EMBL/GenBank/DDBJ whole genome shotgun (WGS) entry which is preliminary data.</text>
</comment>
<proteinExistence type="predicted"/>
<dbReference type="EMBL" id="JAQQXP010000001">
    <property type="protein sequence ID" value="MDC8830350.1"/>
    <property type="molecule type" value="Genomic_DNA"/>
</dbReference>
<keyword evidence="3" id="KW-1185">Reference proteome</keyword>
<evidence type="ECO:0000313" key="3">
    <source>
        <dbReference type="Proteomes" id="UP001218788"/>
    </source>
</evidence>
<gene>
    <name evidence="2" type="ORF">OIK42_06180</name>
</gene>
<evidence type="ECO:0008006" key="4">
    <source>
        <dbReference type="Google" id="ProtNLM"/>
    </source>
</evidence>
<evidence type="ECO:0000313" key="2">
    <source>
        <dbReference type="EMBL" id="MDC8830350.1"/>
    </source>
</evidence>
<evidence type="ECO:0000256" key="1">
    <source>
        <dbReference type="SAM" id="MobiDB-lite"/>
    </source>
</evidence>
<name>A0ABT5L003_9ALTE</name>
<accession>A0ABT5L003</accession>
<protein>
    <recommendedName>
        <fullName evidence="4">Twin-arginine translocation signal domain-containing protein</fullName>
    </recommendedName>
</protein>
<dbReference type="Proteomes" id="UP001218788">
    <property type="component" value="Unassembled WGS sequence"/>
</dbReference>
<reference evidence="2 3" key="1">
    <citation type="submission" date="2022-10" db="EMBL/GenBank/DDBJ databases">
        <title>Alteromonas sp. chi3 Genome sequencing.</title>
        <authorList>
            <person name="Park S."/>
        </authorList>
    </citation>
    <scope>NUCLEOTIDE SEQUENCE [LARGE SCALE GENOMIC DNA]</scope>
    <source>
        <strain evidence="3">chi3</strain>
    </source>
</reference>
<sequence length="222" mass="24132">MNTQRSSRREILKKSGAIAGVTIIPSRSVWGACNASGVSGGSKDAIESCTFRANELGGRSPGSWSKFLSEATEAPDPSDSPGGRDETGLNKIHGMFSNYYFPWNKKISDAERLALKKVYDSINNTIRTTTVDLGGDGAIIPVGQLHLESALSNSGGIAWHLASVYLNFKYGFVRLPASYMSPAEYLVNLWAVAHVSYDSYAAFENDVDAQYEDHSMSDFRAD</sequence>
<organism evidence="2 3">
    <name type="scientific">Alteromonas gilva</name>
    <dbReference type="NCBI Taxonomy" id="2987522"/>
    <lineage>
        <taxon>Bacteria</taxon>
        <taxon>Pseudomonadati</taxon>
        <taxon>Pseudomonadota</taxon>
        <taxon>Gammaproteobacteria</taxon>
        <taxon>Alteromonadales</taxon>
        <taxon>Alteromonadaceae</taxon>
        <taxon>Alteromonas/Salinimonas group</taxon>
        <taxon>Alteromonas</taxon>
    </lineage>
</organism>
<dbReference type="RefSeq" id="WP_273639124.1">
    <property type="nucleotide sequence ID" value="NZ_JAQQXP010000001.1"/>
</dbReference>